<feature type="compositionally biased region" description="Basic residues" evidence="5">
    <location>
        <begin position="595"/>
        <end position="609"/>
    </location>
</feature>
<dbReference type="InterPro" id="IPR036898">
    <property type="entry name" value="RNA_pol_Rpb7-like_N_sf"/>
</dbReference>
<dbReference type="Proteomes" id="UP000792457">
    <property type="component" value="Unassembled WGS sequence"/>
</dbReference>
<feature type="compositionally biased region" description="Basic and acidic residues" evidence="5">
    <location>
        <begin position="934"/>
        <end position="944"/>
    </location>
</feature>
<feature type="compositionally biased region" description="Basic and acidic residues" evidence="5">
    <location>
        <begin position="257"/>
        <end position="267"/>
    </location>
</feature>
<feature type="compositionally biased region" description="Basic and acidic residues" evidence="5">
    <location>
        <begin position="722"/>
        <end position="731"/>
    </location>
</feature>
<feature type="compositionally biased region" description="Gly residues" evidence="5">
    <location>
        <begin position="192"/>
        <end position="205"/>
    </location>
</feature>
<dbReference type="InterPro" id="IPR045113">
    <property type="entry name" value="Rpb7-like"/>
</dbReference>
<keyword evidence="7" id="KW-1185">Reference proteome</keyword>
<gene>
    <name evidence="6" type="ORF">J437_LFUL003804</name>
</gene>
<organism evidence="6 7">
    <name type="scientific">Ladona fulva</name>
    <name type="common">Scarce chaser dragonfly</name>
    <name type="synonym">Libellula fulva</name>
    <dbReference type="NCBI Taxonomy" id="123851"/>
    <lineage>
        <taxon>Eukaryota</taxon>
        <taxon>Metazoa</taxon>
        <taxon>Ecdysozoa</taxon>
        <taxon>Arthropoda</taxon>
        <taxon>Hexapoda</taxon>
        <taxon>Insecta</taxon>
        <taxon>Pterygota</taxon>
        <taxon>Palaeoptera</taxon>
        <taxon>Odonata</taxon>
        <taxon>Epiprocta</taxon>
        <taxon>Anisoptera</taxon>
        <taxon>Libelluloidea</taxon>
        <taxon>Libellulidae</taxon>
        <taxon>Ladona</taxon>
    </lineage>
</organism>
<dbReference type="PANTHER" id="PTHR12709">
    <property type="entry name" value="DNA-DIRECTED RNA POLYMERASE II, III"/>
    <property type="match status" value="1"/>
</dbReference>
<dbReference type="GO" id="GO:0005736">
    <property type="term" value="C:RNA polymerase I complex"/>
    <property type="evidence" value="ECO:0007669"/>
    <property type="project" value="TreeGrafter"/>
</dbReference>
<feature type="region of interest" description="Disordered" evidence="5">
    <location>
        <begin position="714"/>
        <end position="825"/>
    </location>
</feature>
<evidence type="ECO:0000256" key="3">
    <source>
        <dbReference type="ARBA" id="ARBA00023163"/>
    </source>
</evidence>
<dbReference type="GO" id="GO:0006352">
    <property type="term" value="P:DNA-templated transcription initiation"/>
    <property type="evidence" value="ECO:0007669"/>
    <property type="project" value="InterPro"/>
</dbReference>
<proteinExistence type="predicted"/>
<protein>
    <recommendedName>
        <fullName evidence="8">DNA-directed RNA polymerase I subunit RPA43</fullName>
    </recommendedName>
</protein>
<feature type="compositionally biased region" description="Basic and acidic residues" evidence="5">
    <location>
        <begin position="753"/>
        <end position="770"/>
    </location>
</feature>
<feature type="region of interest" description="Disordered" evidence="5">
    <location>
        <begin position="926"/>
        <end position="978"/>
    </location>
</feature>
<feature type="compositionally biased region" description="Polar residues" evidence="5">
    <location>
        <begin position="289"/>
        <end position="302"/>
    </location>
</feature>
<evidence type="ECO:0000313" key="7">
    <source>
        <dbReference type="Proteomes" id="UP000792457"/>
    </source>
</evidence>
<reference evidence="6" key="1">
    <citation type="submission" date="2013-04" db="EMBL/GenBank/DDBJ databases">
        <authorList>
            <person name="Qu J."/>
            <person name="Murali S.C."/>
            <person name="Bandaranaike D."/>
            <person name="Bellair M."/>
            <person name="Blankenburg K."/>
            <person name="Chao H."/>
            <person name="Dinh H."/>
            <person name="Doddapaneni H."/>
            <person name="Downs B."/>
            <person name="Dugan-Rocha S."/>
            <person name="Elkadiri S."/>
            <person name="Gnanaolivu R.D."/>
            <person name="Hernandez B."/>
            <person name="Javaid M."/>
            <person name="Jayaseelan J.C."/>
            <person name="Lee S."/>
            <person name="Li M."/>
            <person name="Ming W."/>
            <person name="Munidasa M."/>
            <person name="Muniz J."/>
            <person name="Nguyen L."/>
            <person name="Ongeri F."/>
            <person name="Osuji N."/>
            <person name="Pu L.-L."/>
            <person name="Puazo M."/>
            <person name="Qu C."/>
            <person name="Quiroz J."/>
            <person name="Raj R."/>
            <person name="Weissenberger G."/>
            <person name="Xin Y."/>
            <person name="Zou X."/>
            <person name="Han Y."/>
            <person name="Richards S."/>
            <person name="Worley K."/>
            <person name="Muzny D."/>
            <person name="Gibbs R."/>
        </authorList>
    </citation>
    <scope>NUCLEOTIDE SEQUENCE</scope>
    <source>
        <strain evidence="6">Sampled in the wild</strain>
    </source>
</reference>
<feature type="region of interest" description="Disordered" evidence="5">
    <location>
        <begin position="853"/>
        <end position="909"/>
    </location>
</feature>
<dbReference type="OrthoDB" id="10250504at2759"/>
<feature type="compositionally biased region" description="Polar residues" evidence="5">
    <location>
        <begin position="330"/>
        <end position="343"/>
    </location>
</feature>
<feature type="compositionally biased region" description="Basic and acidic residues" evidence="5">
    <location>
        <begin position="799"/>
        <end position="815"/>
    </location>
</feature>
<comment type="subcellular location">
    <subcellularLocation>
        <location evidence="1">Nucleus</location>
    </subcellularLocation>
</comment>
<keyword evidence="3" id="KW-0804">Transcription</keyword>
<evidence type="ECO:0000256" key="4">
    <source>
        <dbReference type="ARBA" id="ARBA00023242"/>
    </source>
</evidence>
<evidence type="ECO:0008006" key="8">
    <source>
        <dbReference type="Google" id="ProtNLM"/>
    </source>
</evidence>
<dbReference type="EMBL" id="KZ308207">
    <property type="protein sequence ID" value="KAG8224689.1"/>
    <property type="molecule type" value="Genomic_DNA"/>
</dbReference>
<keyword evidence="4" id="KW-0539">Nucleus</keyword>
<keyword evidence="2" id="KW-0240">DNA-directed RNA polymerase</keyword>
<feature type="region of interest" description="Disordered" evidence="5">
    <location>
        <begin position="487"/>
        <end position="697"/>
    </location>
</feature>
<dbReference type="AlphaFoldDB" id="A0A8K0NYP0"/>
<accession>A0A8K0NYP0</accession>
<feature type="compositionally biased region" description="Basic and acidic residues" evidence="5">
    <location>
        <begin position="884"/>
        <end position="908"/>
    </location>
</feature>
<evidence type="ECO:0000256" key="2">
    <source>
        <dbReference type="ARBA" id="ARBA00022478"/>
    </source>
</evidence>
<feature type="compositionally biased region" description="Basic and acidic residues" evidence="5">
    <location>
        <begin position="176"/>
        <end position="185"/>
    </location>
</feature>
<name>A0A8K0NYP0_LADFU</name>
<sequence length="978" mass="107215">MTDTAEIKYSASELSDLVQRSHTCVALQRKTRVLYLNPVQFSNIKSGIRESLDSLLFKYDFFFKAIVLGYRKIKLLTRYGAFCYRSSKVSLQIEADFYLFNPDVGSKLQGVICKRSGHHLGVLVHKAFTVFLPLDENNYETGWDFAIGQEVEFEVVSLDLTSGPLPYIKGKLIKEDKDGNEKEGEGTMVGADGEGSYGNEWGGSDSGVASSTGRESEDSDDSERNDVSEGSMKKSTIEEWTYKRPLHKKSKGGFGDELMKVMERETASEDESGIYSSKTLERSDPYATGETSSQELPSSPTVSKKRKSILKKKKVELLSESESSNKSIEACNTSVPGVSSSQESCSDFPSPPPVPKKRKSILKVHKDISCDTDVTNSYSTETFNTSLLTKPQESALEGTSTSLNPKERKSILKKPKETISSVDDKAEGLKEKSESIDAAEIYKSPVKSHTEIGVSEIDDKSKSILKNIVRDLSPRKLGTESVKSILETLEKSESEKSVAEDSIDTSKAVSKPRKRMSAVKAKEVISSSDDEDLKGSESRTTISETSALERLESKGVPANDGKGRNSNSPAEKQTSESKMGEKTEDQEKSDDSATKKKKRKSLSKSKKRTSLLYESLAEKIRETTGVTNEEYSEASVKGHGSVSTPVPKKVDVGNGNQNSNVKSVKKTSPEVAKKKLPKKKGGSPDPEDLVKQLLKNMEKAIDGDESLEIAEKINAESSSFTEGKDVNESKSLKANVKADSTKKAGGKRKSLSKKKDEPSLSVEDMIKRLTETAQSPVAKHGISPEVDIDEQLKPNGNTEIEKRLSLDGAPKDGSKKKSRKSVGNLIPITEEKQTLGTTEIFVKDDKISLPVTSMEENGNKFKSPGTLDGAESSAKTLRKQRQSMGEKKPKTQKLKVDKGTPQGEKEDTGIQIEKLLMLNKKLLGLGSVDTCEDQGDKVSNEEKKSKKRKRESSGMKDSSKKRKTSESVSAEIPNLVST</sequence>
<comment type="caution">
    <text evidence="6">The sequence shown here is derived from an EMBL/GenBank/DDBJ whole genome shotgun (WGS) entry which is preliminary data.</text>
</comment>
<feature type="region of interest" description="Disordered" evidence="5">
    <location>
        <begin position="383"/>
        <end position="434"/>
    </location>
</feature>
<dbReference type="PANTHER" id="PTHR12709:SF5">
    <property type="entry name" value="DNA-DIRECTED RNA POLYMERASE I SUBUNIT RPA43"/>
    <property type="match status" value="1"/>
</dbReference>
<evidence type="ECO:0000313" key="6">
    <source>
        <dbReference type="EMBL" id="KAG8224689.1"/>
    </source>
</evidence>
<feature type="compositionally biased region" description="Basic residues" evidence="5">
    <location>
        <begin position="303"/>
        <end position="314"/>
    </location>
</feature>
<feature type="compositionally biased region" description="Basic and acidic residues" evidence="5">
    <location>
        <begin position="222"/>
        <end position="242"/>
    </location>
</feature>
<reference evidence="6" key="2">
    <citation type="submission" date="2017-10" db="EMBL/GenBank/DDBJ databases">
        <title>Ladona fulva Genome sequencing and assembly.</title>
        <authorList>
            <person name="Murali S."/>
            <person name="Richards S."/>
            <person name="Bandaranaike D."/>
            <person name="Bellair M."/>
            <person name="Blankenburg K."/>
            <person name="Chao H."/>
            <person name="Dinh H."/>
            <person name="Doddapaneni H."/>
            <person name="Dugan-Rocha S."/>
            <person name="Elkadiri S."/>
            <person name="Gnanaolivu R."/>
            <person name="Hernandez B."/>
            <person name="Skinner E."/>
            <person name="Javaid M."/>
            <person name="Lee S."/>
            <person name="Li M."/>
            <person name="Ming W."/>
            <person name="Munidasa M."/>
            <person name="Muniz J."/>
            <person name="Nguyen L."/>
            <person name="Hughes D."/>
            <person name="Osuji N."/>
            <person name="Pu L.-L."/>
            <person name="Puazo M."/>
            <person name="Qu C."/>
            <person name="Quiroz J."/>
            <person name="Raj R."/>
            <person name="Weissenberger G."/>
            <person name="Xin Y."/>
            <person name="Zou X."/>
            <person name="Han Y."/>
            <person name="Worley K."/>
            <person name="Muzny D."/>
            <person name="Gibbs R."/>
        </authorList>
    </citation>
    <scope>NUCLEOTIDE SEQUENCE</scope>
    <source>
        <strain evidence="6">Sampled in the wild</strain>
    </source>
</reference>
<feature type="compositionally biased region" description="Basic and acidic residues" evidence="5">
    <location>
        <begin position="573"/>
        <end position="594"/>
    </location>
</feature>
<feature type="compositionally biased region" description="Low complexity" evidence="5">
    <location>
        <begin position="318"/>
        <end position="327"/>
    </location>
</feature>
<dbReference type="GO" id="GO:0006362">
    <property type="term" value="P:transcription elongation by RNA polymerase I"/>
    <property type="evidence" value="ECO:0007669"/>
    <property type="project" value="TreeGrafter"/>
</dbReference>
<feature type="compositionally biased region" description="Basic and acidic residues" evidence="5">
    <location>
        <begin position="405"/>
        <end position="434"/>
    </location>
</feature>
<evidence type="ECO:0000256" key="1">
    <source>
        <dbReference type="ARBA" id="ARBA00004123"/>
    </source>
</evidence>
<evidence type="ECO:0000256" key="5">
    <source>
        <dbReference type="SAM" id="MobiDB-lite"/>
    </source>
</evidence>
<feature type="region of interest" description="Disordered" evidence="5">
    <location>
        <begin position="176"/>
        <end position="360"/>
    </location>
</feature>
<dbReference type="Gene3D" id="3.30.1490.120">
    <property type="entry name" value="RNA polymerase Rpb7-like, N-terminal domain"/>
    <property type="match status" value="1"/>
</dbReference>
<feature type="compositionally biased region" description="Basic and acidic residues" evidence="5">
    <location>
        <begin position="488"/>
        <end position="499"/>
    </location>
</feature>
<feature type="compositionally biased region" description="Polar residues" evidence="5">
    <location>
        <begin position="383"/>
        <end position="404"/>
    </location>
</feature>